<dbReference type="PIRSF" id="PIRSF002741">
    <property type="entry name" value="MppA"/>
    <property type="match status" value="1"/>
</dbReference>
<name>A0A1R3U6X4_9HYPH</name>
<gene>
    <name evidence="6" type="primary">dppA_5</name>
    <name evidence="6" type="ORF">DSM25559_4106</name>
</gene>
<dbReference type="PANTHER" id="PTHR30290:SF38">
    <property type="entry name" value="D,D-DIPEPTIDE-BINDING PERIPLASMIC PROTEIN DDPA-RELATED"/>
    <property type="match status" value="1"/>
</dbReference>
<evidence type="ECO:0000256" key="2">
    <source>
        <dbReference type="ARBA" id="ARBA00005695"/>
    </source>
</evidence>
<evidence type="ECO:0000256" key="4">
    <source>
        <dbReference type="SAM" id="SignalP"/>
    </source>
</evidence>
<feature type="chain" id="PRO_5012548749" evidence="4">
    <location>
        <begin position="22"/>
        <end position="517"/>
    </location>
</feature>
<dbReference type="Pfam" id="PF00496">
    <property type="entry name" value="SBP_bac_5"/>
    <property type="match status" value="1"/>
</dbReference>
<dbReference type="Gene3D" id="3.90.76.10">
    <property type="entry name" value="Dipeptide-binding Protein, Domain 1"/>
    <property type="match status" value="1"/>
</dbReference>
<dbReference type="GO" id="GO:0043190">
    <property type="term" value="C:ATP-binding cassette (ABC) transporter complex"/>
    <property type="evidence" value="ECO:0007669"/>
    <property type="project" value="InterPro"/>
</dbReference>
<comment type="similarity">
    <text evidence="2">Belongs to the bacterial solute-binding protein 5 family.</text>
</comment>
<sequence>MTSKSLLLVFSAVLLSTSAMSAELRVATQNLPPYLDPGKDFGNNGSQIYYNAFDPLIEKDYSKPEASFKPGIATKWQRVSPTVFEVTIRTDVKFQNGDPMTVEDVVFTFERILQDMTPEFAGIHKQFFANFTKVEAIDNQTVRFTTQKPEPLFETLLNTSEGSIVPKNYIMGLSGDPKAIEKSDFDAFGLKPIGTGPYQITNYQPGETLTYKRFDGFFGEKAPYETVVLRRIPEMATRTTALANGEVDLITNVPPDQLDDISSNPALKVKGAVTPLFHVVIFNARNPKLADKRIRQALSMAIDRDLLNEALWQGKAVVPSTHTYPQYGELYMPELKTFEYNPEKAKQLLKEAGYDGSPIRYDTDPVYYTNGLLAAQAIKEMWAAVGVPMDLKVDPKWTGADADMNTRNWSNPMYFADPAGSFGTMWAPKGAGTEASWGTSPAYDAMWERFRYSTDTAERKTAYADMMAYVKEEAPVLVLYRPYESYGMSKKIDWKPLPGHIPYVLDFRAGAINAATN</sequence>
<proteinExistence type="inferred from homology"/>
<dbReference type="Gene3D" id="3.10.105.10">
    <property type="entry name" value="Dipeptide-binding Protein, Domain 3"/>
    <property type="match status" value="1"/>
</dbReference>
<protein>
    <submittedName>
        <fullName evidence="6">Dipeptide-binding protein</fullName>
    </submittedName>
</protein>
<dbReference type="EMBL" id="FMUE01000012">
    <property type="protein sequence ID" value="SCX33143.1"/>
    <property type="molecule type" value="Genomic_DNA"/>
</dbReference>
<feature type="signal peptide" evidence="4">
    <location>
        <begin position="1"/>
        <end position="21"/>
    </location>
</feature>
<reference evidence="7" key="1">
    <citation type="submission" date="2016-10" db="EMBL/GenBank/DDBJ databases">
        <authorList>
            <person name="Wibberg D."/>
        </authorList>
    </citation>
    <scope>NUCLEOTIDE SEQUENCE [LARGE SCALE GENOMIC DNA]</scope>
</reference>
<dbReference type="STRING" id="1907666.DSM25559_4106"/>
<evidence type="ECO:0000256" key="1">
    <source>
        <dbReference type="ARBA" id="ARBA00004418"/>
    </source>
</evidence>
<dbReference type="GO" id="GO:0030288">
    <property type="term" value="C:outer membrane-bounded periplasmic space"/>
    <property type="evidence" value="ECO:0007669"/>
    <property type="project" value="UniProtKB-ARBA"/>
</dbReference>
<organism evidence="6 7">
    <name type="scientific">Agrobacterium rosae</name>
    <dbReference type="NCBI Taxonomy" id="1972867"/>
    <lineage>
        <taxon>Bacteria</taxon>
        <taxon>Pseudomonadati</taxon>
        <taxon>Pseudomonadota</taxon>
        <taxon>Alphaproteobacteria</taxon>
        <taxon>Hyphomicrobiales</taxon>
        <taxon>Rhizobiaceae</taxon>
        <taxon>Rhizobium/Agrobacterium group</taxon>
        <taxon>Agrobacterium</taxon>
    </lineage>
</organism>
<dbReference type="AlphaFoldDB" id="A0A1R3U6X4"/>
<dbReference type="Proteomes" id="UP000187891">
    <property type="component" value="Unassembled WGS sequence"/>
</dbReference>
<dbReference type="GO" id="GO:1904680">
    <property type="term" value="F:peptide transmembrane transporter activity"/>
    <property type="evidence" value="ECO:0007669"/>
    <property type="project" value="TreeGrafter"/>
</dbReference>
<evidence type="ECO:0000256" key="3">
    <source>
        <dbReference type="ARBA" id="ARBA00022729"/>
    </source>
</evidence>
<keyword evidence="3 4" id="KW-0732">Signal</keyword>
<comment type="subcellular location">
    <subcellularLocation>
        <location evidence="1">Periplasm</location>
    </subcellularLocation>
</comment>
<evidence type="ECO:0000313" key="7">
    <source>
        <dbReference type="Proteomes" id="UP000187891"/>
    </source>
</evidence>
<dbReference type="CDD" id="cd08515">
    <property type="entry name" value="PBP2_NikA_DppA_OppA_like_10"/>
    <property type="match status" value="1"/>
</dbReference>
<dbReference type="SUPFAM" id="SSF53850">
    <property type="entry name" value="Periplasmic binding protein-like II"/>
    <property type="match status" value="1"/>
</dbReference>
<dbReference type="RefSeq" id="WP_077122173.1">
    <property type="nucleotide sequence ID" value="NZ_FMUE01000012.1"/>
</dbReference>
<dbReference type="GO" id="GO:0015833">
    <property type="term" value="P:peptide transport"/>
    <property type="evidence" value="ECO:0007669"/>
    <property type="project" value="TreeGrafter"/>
</dbReference>
<dbReference type="PANTHER" id="PTHR30290">
    <property type="entry name" value="PERIPLASMIC BINDING COMPONENT OF ABC TRANSPORTER"/>
    <property type="match status" value="1"/>
</dbReference>
<dbReference type="Gene3D" id="3.40.190.10">
    <property type="entry name" value="Periplasmic binding protein-like II"/>
    <property type="match status" value="1"/>
</dbReference>
<evidence type="ECO:0000313" key="6">
    <source>
        <dbReference type="EMBL" id="SCX33143.1"/>
    </source>
</evidence>
<dbReference type="InterPro" id="IPR000914">
    <property type="entry name" value="SBP_5_dom"/>
</dbReference>
<feature type="domain" description="Solute-binding protein family 5" evidence="5">
    <location>
        <begin position="68"/>
        <end position="430"/>
    </location>
</feature>
<evidence type="ECO:0000259" key="5">
    <source>
        <dbReference type="Pfam" id="PF00496"/>
    </source>
</evidence>
<dbReference type="InterPro" id="IPR039424">
    <property type="entry name" value="SBP_5"/>
</dbReference>
<dbReference type="InterPro" id="IPR030678">
    <property type="entry name" value="Peptide/Ni-bd"/>
</dbReference>
<accession>A0A1R3U6X4</accession>